<sequence>MRMSKLLVSLERRRIQSLPKDEEKVYCLHIKKMKKQNLCPRHTVVQIVVVKESPFEEVVYIIKIIFLSISPSAAQRPYLHGCRTWND</sequence>
<organism evidence="1 2">
    <name type="scientific">Nepenthes gracilis</name>
    <name type="common">Slender pitcher plant</name>
    <dbReference type="NCBI Taxonomy" id="150966"/>
    <lineage>
        <taxon>Eukaryota</taxon>
        <taxon>Viridiplantae</taxon>
        <taxon>Streptophyta</taxon>
        <taxon>Embryophyta</taxon>
        <taxon>Tracheophyta</taxon>
        <taxon>Spermatophyta</taxon>
        <taxon>Magnoliopsida</taxon>
        <taxon>eudicotyledons</taxon>
        <taxon>Gunneridae</taxon>
        <taxon>Pentapetalae</taxon>
        <taxon>Caryophyllales</taxon>
        <taxon>Nepenthaceae</taxon>
        <taxon>Nepenthes</taxon>
    </lineage>
</organism>
<dbReference type="AlphaFoldDB" id="A0AAD3XPV7"/>
<evidence type="ECO:0000313" key="1">
    <source>
        <dbReference type="EMBL" id="GMH12136.1"/>
    </source>
</evidence>
<accession>A0AAD3XPV7</accession>
<name>A0AAD3XPV7_NEPGR</name>
<keyword evidence="2" id="KW-1185">Reference proteome</keyword>
<reference evidence="1" key="1">
    <citation type="submission" date="2023-05" db="EMBL/GenBank/DDBJ databases">
        <title>Nepenthes gracilis genome sequencing.</title>
        <authorList>
            <person name="Fukushima K."/>
        </authorList>
    </citation>
    <scope>NUCLEOTIDE SEQUENCE</scope>
    <source>
        <strain evidence="1">SING2019-196</strain>
    </source>
</reference>
<dbReference type="Proteomes" id="UP001279734">
    <property type="component" value="Unassembled WGS sequence"/>
</dbReference>
<comment type="caution">
    <text evidence="1">The sequence shown here is derived from an EMBL/GenBank/DDBJ whole genome shotgun (WGS) entry which is preliminary data.</text>
</comment>
<protein>
    <submittedName>
        <fullName evidence="1">Uncharacterized protein</fullName>
    </submittedName>
</protein>
<gene>
    <name evidence="1" type="ORF">Nepgr_013977</name>
</gene>
<evidence type="ECO:0000313" key="2">
    <source>
        <dbReference type="Proteomes" id="UP001279734"/>
    </source>
</evidence>
<dbReference type="EMBL" id="BSYO01000011">
    <property type="protein sequence ID" value="GMH12136.1"/>
    <property type="molecule type" value="Genomic_DNA"/>
</dbReference>
<proteinExistence type="predicted"/>